<dbReference type="EMBL" id="BAABHB010000002">
    <property type="protein sequence ID" value="GAA4399092.1"/>
    <property type="molecule type" value="Genomic_DNA"/>
</dbReference>
<evidence type="ECO:0000313" key="3">
    <source>
        <dbReference type="EMBL" id="GAA4399092.1"/>
    </source>
</evidence>
<dbReference type="Pfam" id="PF18962">
    <property type="entry name" value="Por_Secre_tail"/>
    <property type="match status" value="1"/>
</dbReference>
<reference evidence="4" key="1">
    <citation type="journal article" date="2019" name="Int. J. Syst. Evol. Microbiol.">
        <title>The Global Catalogue of Microorganisms (GCM) 10K type strain sequencing project: providing services to taxonomists for standard genome sequencing and annotation.</title>
        <authorList>
            <consortium name="The Broad Institute Genomics Platform"/>
            <consortium name="The Broad Institute Genome Sequencing Center for Infectious Disease"/>
            <person name="Wu L."/>
            <person name="Ma J."/>
        </authorList>
    </citation>
    <scope>NUCLEOTIDE SEQUENCE [LARGE SCALE GENOMIC DNA]</scope>
    <source>
        <strain evidence="4">JCM 17925</strain>
    </source>
</reference>
<gene>
    <name evidence="3" type="ORF">GCM10023187_10450</name>
</gene>
<comment type="caution">
    <text evidence="3">The sequence shown here is derived from an EMBL/GenBank/DDBJ whole genome shotgun (WGS) entry which is preliminary data.</text>
</comment>
<evidence type="ECO:0000259" key="2">
    <source>
        <dbReference type="Pfam" id="PF18962"/>
    </source>
</evidence>
<dbReference type="InterPro" id="IPR026444">
    <property type="entry name" value="Secre_tail"/>
</dbReference>
<evidence type="ECO:0000256" key="1">
    <source>
        <dbReference type="SAM" id="SignalP"/>
    </source>
</evidence>
<accession>A0ABP8K0X7</accession>
<dbReference type="RefSeq" id="WP_345264655.1">
    <property type="nucleotide sequence ID" value="NZ_BAABHB010000002.1"/>
</dbReference>
<proteinExistence type="predicted"/>
<protein>
    <recommendedName>
        <fullName evidence="2">Secretion system C-terminal sorting domain-containing protein</fullName>
    </recommendedName>
</protein>
<name>A0ABP8K0X7_9BACT</name>
<dbReference type="Proteomes" id="UP001500936">
    <property type="component" value="Unassembled WGS sequence"/>
</dbReference>
<keyword evidence="1" id="KW-0732">Signal</keyword>
<feature type="signal peptide" evidence="1">
    <location>
        <begin position="1"/>
        <end position="17"/>
    </location>
</feature>
<sequence length="127" mass="14506">MKLTLIICLLGAMSSLAFVNWTKKPENKMAFSSQVYPTDNDRKLAVVVTKPQSHQVSIELRNEQGELLIGKQIGRPYRTVQTRLDMNQLPTGLYRVIISDNRHTLVQKVRVRTLSMLSGRQVALERQ</sequence>
<feature type="chain" id="PRO_5046099977" description="Secretion system C-terminal sorting domain-containing protein" evidence="1">
    <location>
        <begin position="18"/>
        <end position="127"/>
    </location>
</feature>
<keyword evidence="4" id="KW-1185">Reference proteome</keyword>
<organism evidence="3 4">
    <name type="scientific">Nibrella viscosa</name>
    <dbReference type="NCBI Taxonomy" id="1084524"/>
    <lineage>
        <taxon>Bacteria</taxon>
        <taxon>Pseudomonadati</taxon>
        <taxon>Bacteroidota</taxon>
        <taxon>Cytophagia</taxon>
        <taxon>Cytophagales</taxon>
        <taxon>Spirosomataceae</taxon>
        <taxon>Nibrella</taxon>
    </lineage>
</organism>
<feature type="domain" description="Secretion system C-terminal sorting" evidence="2">
    <location>
        <begin position="35"/>
        <end position="109"/>
    </location>
</feature>
<evidence type="ECO:0000313" key="4">
    <source>
        <dbReference type="Proteomes" id="UP001500936"/>
    </source>
</evidence>